<sequence length="134" mass="15892">MSLTDVLLRLPEWRYRKDEVKTSPVEIDGCKSRGSRSLDSQGQGLQSPRNIPPRLQSTDLESQKAGGIRNRHSTFVNQHRRCYSTSSPWLYRQERRRRRIVYISRRSLLRYSQDIKMYGCNMENTFDIGQKVRR</sequence>
<accession>A0A2H3DBU8</accession>
<organism evidence="2 3">
    <name type="scientific">Armillaria gallica</name>
    <name type="common">Bulbous honey fungus</name>
    <name type="synonym">Armillaria bulbosa</name>
    <dbReference type="NCBI Taxonomy" id="47427"/>
    <lineage>
        <taxon>Eukaryota</taxon>
        <taxon>Fungi</taxon>
        <taxon>Dikarya</taxon>
        <taxon>Basidiomycota</taxon>
        <taxon>Agaricomycotina</taxon>
        <taxon>Agaricomycetes</taxon>
        <taxon>Agaricomycetidae</taxon>
        <taxon>Agaricales</taxon>
        <taxon>Marasmiineae</taxon>
        <taxon>Physalacriaceae</taxon>
        <taxon>Armillaria</taxon>
    </lineage>
</organism>
<reference evidence="3" key="1">
    <citation type="journal article" date="2017" name="Nat. Ecol. Evol.">
        <title>Genome expansion and lineage-specific genetic innovations in the forest pathogenic fungi Armillaria.</title>
        <authorList>
            <person name="Sipos G."/>
            <person name="Prasanna A.N."/>
            <person name="Walter M.C."/>
            <person name="O'Connor E."/>
            <person name="Balint B."/>
            <person name="Krizsan K."/>
            <person name="Kiss B."/>
            <person name="Hess J."/>
            <person name="Varga T."/>
            <person name="Slot J."/>
            <person name="Riley R."/>
            <person name="Boka B."/>
            <person name="Rigling D."/>
            <person name="Barry K."/>
            <person name="Lee J."/>
            <person name="Mihaltcheva S."/>
            <person name="LaButti K."/>
            <person name="Lipzen A."/>
            <person name="Waldron R."/>
            <person name="Moloney N.M."/>
            <person name="Sperisen C."/>
            <person name="Kredics L."/>
            <person name="Vagvoelgyi C."/>
            <person name="Patrignani A."/>
            <person name="Fitzpatrick D."/>
            <person name="Nagy I."/>
            <person name="Doyle S."/>
            <person name="Anderson J.B."/>
            <person name="Grigoriev I.V."/>
            <person name="Gueldener U."/>
            <person name="Muensterkoetter M."/>
            <person name="Nagy L.G."/>
        </authorList>
    </citation>
    <scope>NUCLEOTIDE SEQUENCE [LARGE SCALE GENOMIC DNA]</scope>
    <source>
        <strain evidence="3">Ar21-2</strain>
    </source>
</reference>
<feature type="compositionally biased region" description="Polar residues" evidence="1">
    <location>
        <begin position="35"/>
        <end position="60"/>
    </location>
</feature>
<protein>
    <submittedName>
        <fullName evidence="2">Uncharacterized protein</fullName>
    </submittedName>
</protein>
<name>A0A2H3DBU8_ARMGA</name>
<dbReference type="Proteomes" id="UP000217790">
    <property type="component" value="Unassembled WGS sequence"/>
</dbReference>
<dbReference type="InParanoid" id="A0A2H3DBU8"/>
<dbReference type="AlphaFoldDB" id="A0A2H3DBU8"/>
<dbReference type="EMBL" id="KZ293662">
    <property type="protein sequence ID" value="PBK91274.1"/>
    <property type="molecule type" value="Genomic_DNA"/>
</dbReference>
<evidence type="ECO:0000313" key="2">
    <source>
        <dbReference type="EMBL" id="PBK91274.1"/>
    </source>
</evidence>
<evidence type="ECO:0000313" key="3">
    <source>
        <dbReference type="Proteomes" id="UP000217790"/>
    </source>
</evidence>
<gene>
    <name evidence="2" type="ORF">ARMGADRAFT_219175</name>
</gene>
<feature type="region of interest" description="Disordered" evidence="1">
    <location>
        <begin position="24"/>
        <end position="71"/>
    </location>
</feature>
<proteinExistence type="predicted"/>
<evidence type="ECO:0000256" key="1">
    <source>
        <dbReference type="SAM" id="MobiDB-lite"/>
    </source>
</evidence>
<keyword evidence="3" id="KW-1185">Reference proteome</keyword>